<evidence type="ECO:0000313" key="4">
    <source>
        <dbReference type="Proteomes" id="UP001054945"/>
    </source>
</evidence>
<gene>
    <name evidence="3" type="ORF">CEXT_101281</name>
</gene>
<feature type="coiled-coil region" evidence="1">
    <location>
        <begin position="73"/>
        <end position="100"/>
    </location>
</feature>
<evidence type="ECO:0000256" key="2">
    <source>
        <dbReference type="SAM" id="SignalP"/>
    </source>
</evidence>
<sequence length="107" mass="12314">MDTCLAFCLSLLDLASGMPVASTKVLEEIKEFISDHDIDIFYDSRNLLQLKLLHRVWLTTLYIKINRPNAATAELMENEKDNLDKKLNRIEEHITFIEESQSSNEGT</sequence>
<keyword evidence="4" id="KW-1185">Reference proteome</keyword>
<name>A0AAV4U574_CAEEX</name>
<feature type="signal peptide" evidence="2">
    <location>
        <begin position="1"/>
        <end position="17"/>
    </location>
</feature>
<protein>
    <submittedName>
        <fullName evidence="3">Uncharacterized protein</fullName>
    </submittedName>
</protein>
<comment type="caution">
    <text evidence="3">The sequence shown here is derived from an EMBL/GenBank/DDBJ whole genome shotgun (WGS) entry which is preliminary data.</text>
</comment>
<accession>A0AAV4U574</accession>
<keyword evidence="2" id="KW-0732">Signal</keyword>
<evidence type="ECO:0000313" key="3">
    <source>
        <dbReference type="EMBL" id="GIY52875.1"/>
    </source>
</evidence>
<keyword evidence="1" id="KW-0175">Coiled coil</keyword>
<dbReference type="AlphaFoldDB" id="A0AAV4U574"/>
<organism evidence="3 4">
    <name type="scientific">Caerostris extrusa</name>
    <name type="common">Bark spider</name>
    <name type="synonym">Caerostris bankana</name>
    <dbReference type="NCBI Taxonomy" id="172846"/>
    <lineage>
        <taxon>Eukaryota</taxon>
        <taxon>Metazoa</taxon>
        <taxon>Ecdysozoa</taxon>
        <taxon>Arthropoda</taxon>
        <taxon>Chelicerata</taxon>
        <taxon>Arachnida</taxon>
        <taxon>Araneae</taxon>
        <taxon>Araneomorphae</taxon>
        <taxon>Entelegynae</taxon>
        <taxon>Araneoidea</taxon>
        <taxon>Araneidae</taxon>
        <taxon>Caerostris</taxon>
    </lineage>
</organism>
<reference evidence="3 4" key="1">
    <citation type="submission" date="2021-06" db="EMBL/GenBank/DDBJ databases">
        <title>Caerostris extrusa draft genome.</title>
        <authorList>
            <person name="Kono N."/>
            <person name="Arakawa K."/>
        </authorList>
    </citation>
    <scope>NUCLEOTIDE SEQUENCE [LARGE SCALE GENOMIC DNA]</scope>
</reference>
<proteinExistence type="predicted"/>
<evidence type="ECO:0000256" key="1">
    <source>
        <dbReference type="SAM" id="Coils"/>
    </source>
</evidence>
<dbReference type="EMBL" id="BPLR01012303">
    <property type="protein sequence ID" value="GIY52875.1"/>
    <property type="molecule type" value="Genomic_DNA"/>
</dbReference>
<feature type="chain" id="PRO_5043786314" evidence="2">
    <location>
        <begin position="18"/>
        <end position="107"/>
    </location>
</feature>
<dbReference type="Proteomes" id="UP001054945">
    <property type="component" value="Unassembled WGS sequence"/>
</dbReference>